<reference evidence="2" key="1">
    <citation type="submission" date="2021-02" db="EMBL/GenBank/DDBJ databases">
        <authorList>
            <person name="Nowell W R."/>
        </authorList>
    </citation>
    <scope>NUCLEOTIDE SEQUENCE</scope>
</reference>
<dbReference type="Proteomes" id="UP000676336">
    <property type="component" value="Unassembled WGS sequence"/>
</dbReference>
<feature type="compositionally biased region" description="Low complexity" evidence="1">
    <location>
        <begin position="21"/>
        <end position="43"/>
    </location>
</feature>
<comment type="caution">
    <text evidence="2">The sequence shown here is derived from an EMBL/GenBank/DDBJ whole genome shotgun (WGS) entry which is preliminary data.</text>
</comment>
<proteinExistence type="predicted"/>
<name>A0A8S3G931_9BILA</name>
<organism evidence="2 3">
    <name type="scientific">Rotaria magnacalcarata</name>
    <dbReference type="NCBI Taxonomy" id="392030"/>
    <lineage>
        <taxon>Eukaryota</taxon>
        <taxon>Metazoa</taxon>
        <taxon>Spiralia</taxon>
        <taxon>Gnathifera</taxon>
        <taxon>Rotifera</taxon>
        <taxon>Eurotatoria</taxon>
        <taxon>Bdelloidea</taxon>
        <taxon>Philodinida</taxon>
        <taxon>Philodinidae</taxon>
        <taxon>Rotaria</taxon>
    </lineage>
</organism>
<feature type="compositionally biased region" description="Polar residues" evidence="1">
    <location>
        <begin position="54"/>
        <end position="69"/>
    </location>
</feature>
<gene>
    <name evidence="2" type="ORF">SMN809_LOCUS64450</name>
</gene>
<feature type="non-terminal residue" evidence="2">
    <location>
        <position position="1"/>
    </location>
</feature>
<protein>
    <submittedName>
        <fullName evidence="2">Uncharacterized protein</fullName>
    </submittedName>
</protein>
<accession>A0A8S3G931</accession>
<dbReference type="EMBL" id="CAJOBI010291523">
    <property type="protein sequence ID" value="CAF5159543.1"/>
    <property type="molecule type" value="Genomic_DNA"/>
</dbReference>
<evidence type="ECO:0000313" key="2">
    <source>
        <dbReference type="EMBL" id="CAF5159543.1"/>
    </source>
</evidence>
<evidence type="ECO:0000313" key="3">
    <source>
        <dbReference type="Proteomes" id="UP000676336"/>
    </source>
</evidence>
<sequence length="177" mass="19209">MSDEEITTNNSMDIDLAPNESSSSSAPATSSVILDIGIGSGDISDSDDEDVHEPTQSKNSTPDSTTLLTTVPRKPITIHKPSFTKNKSSLVNYEPESDDEEHTDDEEENETDEEPHVVDDLSNSNSAVILHATGEPDFVQIETSTCNEQTIVTSDLLNVTPFKQEESSPTSRNDLTP</sequence>
<feature type="compositionally biased region" description="Acidic residues" evidence="1">
    <location>
        <begin position="95"/>
        <end position="113"/>
    </location>
</feature>
<dbReference type="AlphaFoldDB" id="A0A8S3G931"/>
<feature type="region of interest" description="Disordered" evidence="1">
    <location>
        <begin position="1"/>
        <end position="127"/>
    </location>
</feature>
<evidence type="ECO:0000256" key="1">
    <source>
        <dbReference type="SAM" id="MobiDB-lite"/>
    </source>
</evidence>